<dbReference type="Pfam" id="PF07755">
    <property type="entry name" value="DUF1611"/>
    <property type="match status" value="1"/>
</dbReference>
<dbReference type="RefSeq" id="WP_187760090.1">
    <property type="nucleotide sequence ID" value="NZ_CP061038.1"/>
</dbReference>
<dbReference type="Gene3D" id="3.40.50.300">
    <property type="entry name" value="P-loop containing nucleotide triphosphate hydrolases"/>
    <property type="match status" value="1"/>
</dbReference>
<dbReference type="PANTHER" id="PTHR40690:SF1">
    <property type="entry name" value="DUF1611 DOMAIN-CONTAINING PROTEIN"/>
    <property type="match status" value="1"/>
</dbReference>
<evidence type="ECO:0000259" key="2">
    <source>
        <dbReference type="Pfam" id="PF17396"/>
    </source>
</evidence>
<accession>A0A7H0LDJ0</accession>
<evidence type="ECO:0000259" key="1">
    <source>
        <dbReference type="Pfam" id="PF07755"/>
    </source>
</evidence>
<dbReference type="SUPFAM" id="SSF52540">
    <property type="entry name" value="P-loop containing nucleoside triphosphate hydrolases"/>
    <property type="match status" value="1"/>
</dbReference>
<evidence type="ECO:0000313" key="4">
    <source>
        <dbReference type="Proteomes" id="UP000516148"/>
    </source>
</evidence>
<organism evidence="3 4">
    <name type="scientific">Sphingomonas alpina</name>
    <dbReference type="NCBI Taxonomy" id="653931"/>
    <lineage>
        <taxon>Bacteria</taxon>
        <taxon>Pseudomonadati</taxon>
        <taxon>Pseudomonadota</taxon>
        <taxon>Alphaproteobacteria</taxon>
        <taxon>Sphingomonadales</taxon>
        <taxon>Sphingomonadaceae</taxon>
        <taxon>Sphingomonas</taxon>
    </lineage>
</organism>
<feature type="domain" description="D-glutamate N-acetyltransferase-like N-terminal" evidence="2">
    <location>
        <begin position="45"/>
        <end position="125"/>
    </location>
</feature>
<dbReference type="InterPro" id="IPR011669">
    <property type="entry name" value="DgcN-like"/>
</dbReference>
<dbReference type="Gene3D" id="3.40.50.720">
    <property type="entry name" value="NAD(P)-binding Rossmann-like Domain"/>
    <property type="match status" value="1"/>
</dbReference>
<name>A0A7H0LDJ0_9SPHN</name>
<evidence type="ECO:0000313" key="3">
    <source>
        <dbReference type="EMBL" id="QNQ07743.1"/>
    </source>
</evidence>
<feature type="domain" description="D-glutamate N-acetyltransferase-like C-terminal" evidence="1">
    <location>
        <begin position="131"/>
        <end position="328"/>
    </location>
</feature>
<proteinExistence type="predicted"/>
<dbReference type="PANTHER" id="PTHR40690">
    <property type="entry name" value="GLL3100 PROTEIN"/>
    <property type="match status" value="1"/>
</dbReference>
<dbReference type="InterPro" id="IPR027417">
    <property type="entry name" value="P-loop_NTPase"/>
</dbReference>
<dbReference type="PIRSF" id="PIRSF026760">
    <property type="entry name" value="UCP026760"/>
    <property type="match status" value="1"/>
</dbReference>
<dbReference type="AlphaFoldDB" id="A0A7H0LDJ0"/>
<dbReference type="Proteomes" id="UP000516148">
    <property type="component" value="Chromosome"/>
</dbReference>
<dbReference type="NCBIfam" id="NF041892">
    <property type="entry name" value="DgcN"/>
    <property type="match status" value="1"/>
</dbReference>
<dbReference type="InterPro" id="IPR035086">
    <property type="entry name" value="DgcN-like_C"/>
</dbReference>
<dbReference type="KEGG" id="spap:H3Z74_13050"/>
<reference evidence="3 4" key="1">
    <citation type="submission" date="2020-09" db="EMBL/GenBank/DDBJ databases">
        <title>Sphingomonas sp., a new species isolated from pork steak.</title>
        <authorList>
            <person name="Heidler von Heilborn D."/>
        </authorList>
    </citation>
    <scope>NUCLEOTIDE SEQUENCE [LARGE SCALE GENOMIC DNA]</scope>
    <source>
        <strain evidence="4">S8-3T</strain>
    </source>
</reference>
<dbReference type="InterPro" id="IPR035402">
    <property type="entry name" value="DgcN-like_N"/>
</dbReference>
<gene>
    <name evidence="3" type="ORF">H3Z74_13050</name>
</gene>
<sequence length="336" mass="34891">MIIPGKYLLFLGAARDPLDAKTAYGLVDWAPERCAGQWRLPDCGIDLGLPDLAFGQAHAAGAETLVIGITPFGGAIAPEWVAPIVAALEAGLNVASGMHARLESVPEIAEAARASGAALFNVRTPGTRYAVGSGRKRTGRRMLMVGTDCAVGKKYTALAIARDMSAAGLKATFRATGQTGILIAGQGVPIDAVVSDFVAGAAETLSPDNETDHWDVIEGQGSLFHPAYAGVALGLMHGSQPDAIILCHAAGRTHVDGYPDFALPDFAECIETNLGMARLTNPMVRCAGISINTRVLPAEARVAHLQAISDRFGLPCFDPVATGAGALVAHIAKTFD</sequence>
<keyword evidence="4" id="KW-1185">Reference proteome</keyword>
<dbReference type="EMBL" id="CP061038">
    <property type="protein sequence ID" value="QNQ07743.1"/>
    <property type="molecule type" value="Genomic_DNA"/>
</dbReference>
<dbReference type="Pfam" id="PF17396">
    <property type="entry name" value="DUF1611_N"/>
    <property type="match status" value="1"/>
</dbReference>
<protein>
    <submittedName>
        <fullName evidence="3">DUF1611 domain-containing protein</fullName>
    </submittedName>
</protein>